<dbReference type="PANTHER" id="PTHR44252">
    <property type="entry name" value="D-ERYTHRULOSE REDUCTASE"/>
    <property type="match status" value="1"/>
</dbReference>
<dbReference type="SMART" id="SM00822">
    <property type="entry name" value="PKS_KR"/>
    <property type="match status" value="1"/>
</dbReference>
<evidence type="ECO:0000256" key="2">
    <source>
        <dbReference type="ARBA" id="ARBA00011881"/>
    </source>
</evidence>
<evidence type="ECO:0000256" key="1">
    <source>
        <dbReference type="ARBA" id="ARBA00006484"/>
    </source>
</evidence>
<dbReference type="GO" id="GO:0006629">
    <property type="term" value="P:lipid metabolic process"/>
    <property type="evidence" value="ECO:0007669"/>
    <property type="project" value="UniProtKB-ARBA"/>
</dbReference>
<dbReference type="PRINTS" id="PR00081">
    <property type="entry name" value="GDHRDH"/>
</dbReference>
<accession>A0A6A0GT08</accession>
<dbReference type="Proteomes" id="UP000711488">
    <property type="component" value="Unassembled WGS sequence"/>
</dbReference>
<dbReference type="InterPro" id="IPR057326">
    <property type="entry name" value="KR_dom"/>
</dbReference>
<evidence type="ECO:0000256" key="4">
    <source>
        <dbReference type="ARBA" id="ARBA00023002"/>
    </source>
</evidence>
<dbReference type="OrthoDB" id="1393670at2759"/>
<reference evidence="6" key="3">
    <citation type="submission" date="2019-06" db="EMBL/GenBank/DDBJ databases">
        <authorList>
            <person name="Poynton C."/>
            <person name="Hasenbein S."/>
            <person name="Benoit J.B."/>
            <person name="Sepulveda M.S."/>
            <person name="Poelchau M.F."/>
            <person name="Murali S.C."/>
            <person name="Chen S."/>
            <person name="Glastad K.M."/>
            <person name="Werren J.H."/>
            <person name="Vineis J.H."/>
            <person name="Bowen J.L."/>
            <person name="Friedrich M."/>
            <person name="Jones J."/>
            <person name="Robertson H.M."/>
            <person name="Feyereisen R."/>
            <person name="Mechler-Hickson A."/>
            <person name="Mathers N."/>
            <person name="Lee C.E."/>
            <person name="Colbourne J.K."/>
            <person name="Biales A."/>
            <person name="Johnston J.S."/>
            <person name="Wellborn G.A."/>
            <person name="Rosendale A.J."/>
            <person name="Cridge A.G."/>
            <person name="Munoz-Torres M.C."/>
            <person name="Bain P.A."/>
            <person name="Manny A.R."/>
            <person name="Major K.M."/>
            <person name="Lambert F.N."/>
            <person name="Vulpe C.D."/>
            <person name="Tuck P."/>
            <person name="Blalock B.J."/>
            <person name="Lin Y.-Y."/>
            <person name="Smith M.E."/>
            <person name="Ochoa-Acuna H."/>
            <person name="Chen M.-J.M."/>
            <person name="Childers C.P."/>
            <person name="Qu J."/>
            <person name="Dugan S."/>
            <person name="Lee S.L."/>
            <person name="Chao H."/>
            <person name="Dinh H."/>
            <person name="Han Y."/>
            <person name="Doddapaneni H."/>
            <person name="Worley K.C."/>
            <person name="Muzny D.M."/>
            <person name="Gibbs R.A."/>
            <person name="Richards S."/>
        </authorList>
    </citation>
    <scope>NUCLEOTIDE SEQUENCE</scope>
    <source>
        <strain evidence="6">HAZT.00-mixed</strain>
        <tissue evidence="6">Whole organism</tissue>
    </source>
</reference>
<dbReference type="Gene3D" id="3.40.50.720">
    <property type="entry name" value="NAD(P)-binding Rossmann-like Domain"/>
    <property type="match status" value="1"/>
</dbReference>
<reference evidence="6" key="1">
    <citation type="submission" date="2014-08" db="EMBL/GenBank/DDBJ databases">
        <authorList>
            <person name="Murali S."/>
            <person name="Richards S."/>
            <person name="Bandaranaike D."/>
            <person name="Bellair M."/>
            <person name="Blankenburg K."/>
            <person name="Chao H."/>
            <person name="Dinh H."/>
            <person name="Doddapaneni H."/>
            <person name="Dugan-Rocha S."/>
            <person name="Elkadiri S."/>
            <person name="Gnanaolivu R."/>
            <person name="Hughes D."/>
            <person name="Lee S."/>
            <person name="Li M."/>
            <person name="Ming W."/>
            <person name="Munidasa M."/>
            <person name="Muniz J."/>
            <person name="Nguyen L."/>
            <person name="Osuji N."/>
            <person name="Pu L.-L."/>
            <person name="Puazo M."/>
            <person name="Skinner E."/>
            <person name="Qu C."/>
            <person name="Quiroz J."/>
            <person name="Raj R."/>
            <person name="Weissenberger G."/>
            <person name="Xin Y."/>
            <person name="Zou X."/>
            <person name="Han Y."/>
            <person name="Worley K."/>
            <person name="Muzny D."/>
            <person name="Gibbs R."/>
        </authorList>
    </citation>
    <scope>NUCLEOTIDE SEQUENCE</scope>
    <source>
        <strain evidence="6">HAZT.00-mixed</strain>
        <tissue evidence="6">Whole organism</tissue>
    </source>
</reference>
<comment type="subunit">
    <text evidence="2">Homotetramer.</text>
</comment>
<protein>
    <submittedName>
        <fullName evidence="8">L-xylulose reductase</fullName>
    </submittedName>
</protein>
<dbReference type="InterPro" id="IPR002347">
    <property type="entry name" value="SDR_fam"/>
</dbReference>
<sequence length="245" mass="26191">MNAHDFRGKRALVTGAGAGIGRATALKLAELGAEVVALSRTQENLDSLKAENPSIEIICVDLADWNATREAVQKVTPIHLLVNNAAVALLAPVLEATPQEFDSSFNLNVKSILNVTQVVASDLVDRKLKGSIVNLSSQAAQRALKDHIVYCGTKAAVDAFTRSMALELAPKGIRVNSVGPTVVMTAMGRIGWSKPEKSDPMRARIPQGKFAEVEDVVNAIVYLLSDKSDMINGHMLPVEGGFFCS</sequence>
<dbReference type="FunFam" id="3.40.50.720:FF:000214">
    <property type="entry name" value="L-xylulose reductase"/>
    <property type="match status" value="1"/>
</dbReference>
<feature type="domain" description="Ketoreductase" evidence="5">
    <location>
        <begin position="9"/>
        <end position="181"/>
    </location>
</feature>
<keyword evidence="3" id="KW-0521">NADP</keyword>
<proteinExistence type="inferred from homology"/>
<organism evidence="6">
    <name type="scientific">Hyalella azteca</name>
    <name type="common">Amphipod</name>
    <dbReference type="NCBI Taxonomy" id="294128"/>
    <lineage>
        <taxon>Eukaryota</taxon>
        <taxon>Metazoa</taxon>
        <taxon>Ecdysozoa</taxon>
        <taxon>Arthropoda</taxon>
        <taxon>Crustacea</taxon>
        <taxon>Multicrustacea</taxon>
        <taxon>Malacostraca</taxon>
        <taxon>Eumalacostraca</taxon>
        <taxon>Peracarida</taxon>
        <taxon>Amphipoda</taxon>
        <taxon>Senticaudata</taxon>
        <taxon>Talitrida</taxon>
        <taxon>Talitroidea</taxon>
        <taxon>Hyalellidae</taxon>
        <taxon>Hyalella</taxon>
    </lineage>
</organism>
<dbReference type="GeneID" id="108666852"/>
<dbReference type="GO" id="GO:0005997">
    <property type="term" value="P:xylulose metabolic process"/>
    <property type="evidence" value="ECO:0007669"/>
    <property type="project" value="TreeGrafter"/>
</dbReference>
<reference evidence="8" key="4">
    <citation type="submission" date="2025-04" db="UniProtKB">
        <authorList>
            <consortium name="RefSeq"/>
        </authorList>
    </citation>
    <scope>IDENTIFICATION</scope>
    <source>
        <tissue evidence="8">Whole organism</tissue>
    </source>
</reference>
<dbReference type="RefSeq" id="XP_018009277.1">
    <property type="nucleotide sequence ID" value="XM_018153788.2"/>
</dbReference>
<keyword evidence="7" id="KW-1185">Reference proteome</keyword>
<dbReference type="GO" id="GO:0050038">
    <property type="term" value="F:L-xylulose reductase (NADPH) activity"/>
    <property type="evidence" value="ECO:0007669"/>
    <property type="project" value="TreeGrafter"/>
</dbReference>
<dbReference type="InterPro" id="IPR036291">
    <property type="entry name" value="NAD(P)-bd_dom_sf"/>
</dbReference>
<dbReference type="KEGG" id="hazt:108666852"/>
<dbReference type="SUPFAM" id="SSF51735">
    <property type="entry name" value="NAD(P)-binding Rossmann-fold domains"/>
    <property type="match status" value="1"/>
</dbReference>
<comment type="similarity">
    <text evidence="1">Belongs to the short-chain dehydrogenases/reductases (SDR) family.</text>
</comment>
<gene>
    <name evidence="8" type="primary">LOC108666852</name>
    <name evidence="6" type="ORF">HAZT_HAZT010878</name>
</gene>
<keyword evidence="4" id="KW-0560">Oxidoreductase</keyword>
<reference evidence="6" key="2">
    <citation type="journal article" date="2018" name="Environ. Sci. Technol.">
        <title>The Toxicogenome of Hyalella azteca: A Model for Sediment Ecotoxicology and Evolutionary Toxicology.</title>
        <authorList>
            <person name="Poynton H.C."/>
            <person name="Hasenbein S."/>
            <person name="Benoit J.B."/>
            <person name="Sepulveda M.S."/>
            <person name="Poelchau M.F."/>
            <person name="Hughes D.S.T."/>
            <person name="Murali S.C."/>
            <person name="Chen S."/>
            <person name="Glastad K.M."/>
            <person name="Goodisman M.A.D."/>
            <person name="Werren J.H."/>
            <person name="Vineis J.H."/>
            <person name="Bowen J.L."/>
            <person name="Friedrich M."/>
            <person name="Jones J."/>
            <person name="Robertson H.M."/>
            <person name="Feyereisen R."/>
            <person name="Mechler-Hickson A."/>
            <person name="Mathers N."/>
            <person name="Lee C.E."/>
            <person name="Colbourne J.K."/>
            <person name="Biales A."/>
            <person name="Johnston J.S."/>
            <person name="Wellborn G.A."/>
            <person name="Rosendale A.J."/>
            <person name="Cridge A.G."/>
            <person name="Munoz-Torres M.C."/>
            <person name="Bain P.A."/>
            <person name="Manny A.R."/>
            <person name="Major K.M."/>
            <person name="Lambert F.N."/>
            <person name="Vulpe C.D."/>
            <person name="Tuck P."/>
            <person name="Blalock B.J."/>
            <person name="Lin Y.Y."/>
            <person name="Smith M.E."/>
            <person name="Ochoa-Acuna H."/>
            <person name="Chen M.M."/>
            <person name="Childers C.P."/>
            <person name="Qu J."/>
            <person name="Dugan S."/>
            <person name="Lee S.L."/>
            <person name="Chao H."/>
            <person name="Dinh H."/>
            <person name="Han Y."/>
            <person name="Doddapaneni H."/>
            <person name="Worley K.C."/>
            <person name="Muzny D.M."/>
            <person name="Gibbs R.A."/>
            <person name="Richards S."/>
        </authorList>
    </citation>
    <scope>NUCLEOTIDE SEQUENCE</scope>
    <source>
        <strain evidence="6">HAZT.00-mixed</strain>
        <tissue evidence="6">Whole organism</tissue>
    </source>
</reference>
<dbReference type="PANTHER" id="PTHR44252:SF3">
    <property type="entry name" value="D-ERYTHRULOSE REDUCTASE-RELATED"/>
    <property type="match status" value="1"/>
</dbReference>
<dbReference type="OMA" id="FPQWGAY"/>
<dbReference type="InterPro" id="IPR020904">
    <property type="entry name" value="Sc_DH/Rdtase_CS"/>
</dbReference>
<dbReference type="EMBL" id="JQDR03014966">
    <property type="protein sequence ID" value="KAA0187341.1"/>
    <property type="molecule type" value="Genomic_DNA"/>
</dbReference>
<dbReference type="Pfam" id="PF13561">
    <property type="entry name" value="adh_short_C2"/>
    <property type="match status" value="1"/>
</dbReference>
<dbReference type="PROSITE" id="PS00061">
    <property type="entry name" value="ADH_SHORT"/>
    <property type="match status" value="1"/>
</dbReference>
<dbReference type="InterPro" id="IPR051737">
    <property type="entry name" value="L-xylulose/Carbonyl_redctase"/>
</dbReference>
<dbReference type="GO" id="GO:0004090">
    <property type="term" value="F:carbonyl reductase (NADPH) activity"/>
    <property type="evidence" value="ECO:0007669"/>
    <property type="project" value="TreeGrafter"/>
</dbReference>
<name>A0A6A0GT08_HYAAZ</name>
<evidence type="ECO:0000313" key="7">
    <source>
        <dbReference type="Proteomes" id="UP000694843"/>
    </source>
</evidence>
<evidence type="ECO:0000313" key="8">
    <source>
        <dbReference type="RefSeq" id="XP_018009277.1"/>
    </source>
</evidence>
<evidence type="ECO:0000259" key="5">
    <source>
        <dbReference type="SMART" id="SM00822"/>
    </source>
</evidence>
<dbReference type="GO" id="GO:0006006">
    <property type="term" value="P:glucose metabolic process"/>
    <property type="evidence" value="ECO:0007669"/>
    <property type="project" value="TreeGrafter"/>
</dbReference>
<dbReference type="PRINTS" id="PR00080">
    <property type="entry name" value="SDRFAMILY"/>
</dbReference>
<evidence type="ECO:0000256" key="3">
    <source>
        <dbReference type="ARBA" id="ARBA00022857"/>
    </source>
</evidence>
<dbReference type="Proteomes" id="UP000694843">
    <property type="component" value="Unplaced"/>
</dbReference>
<evidence type="ECO:0000313" key="6">
    <source>
        <dbReference type="EMBL" id="KAA0187341.1"/>
    </source>
</evidence>
<dbReference type="AlphaFoldDB" id="A0A6A0GT08"/>